<feature type="transmembrane region" description="Helical" evidence="1">
    <location>
        <begin position="48"/>
        <end position="66"/>
    </location>
</feature>
<reference evidence="4" key="1">
    <citation type="journal article" date="2019" name="Int. J. Syst. Evol. Microbiol.">
        <title>The Global Catalogue of Microorganisms (GCM) 10K type strain sequencing project: providing services to taxonomists for standard genome sequencing and annotation.</title>
        <authorList>
            <consortium name="The Broad Institute Genomics Platform"/>
            <consortium name="The Broad Institute Genome Sequencing Center for Infectious Disease"/>
            <person name="Wu L."/>
            <person name="Ma J."/>
        </authorList>
    </citation>
    <scope>NUCLEOTIDE SEQUENCE [LARGE SCALE GENOMIC DNA]</scope>
    <source>
        <strain evidence="4">JCM 15910</strain>
    </source>
</reference>
<dbReference type="CDD" id="cd07302">
    <property type="entry name" value="CHD"/>
    <property type="match status" value="1"/>
</dbReference>
<keyword evidence="1" id="KW-0472">Membrane</keyword>
<evidence type="ECO:0000259" key="2">
    <source>
        <dbReference type="PROSITE" id="PS50125"/>
    </source>
</evidence>
<gene>
    <name evidence="3" type="ORF">GCM10009115_18930</name>
</gene>
<dbReference type="Gene3D" id="3.30.70.1230">
    <property type="entry name" value="Nucleotide cyclase"/>
    <property type="match status" value="1"/>
</dbReference>
<dbReference type="SUPFAM" id="SSF55073">
    <property type="entry name" value="Nucleotide cyclase"/>
    <property type="match status" value="1"/>
</dbReference>
<dbReference type="SMART" id="SM00044">
    <property type="entry name" value="CYCc"/>
    <property type="match status" value="1"/>
</dbReference>
<evidence type="ECO:0000256" key="1">
    <source>
        <dbReference type="SAM" id="Phobius"/>
    </source>
</evidence>
<dbReference type="InterPro" id="IPR001054">
    <property type="entry name" value="A/G_cyclase"/>
</dbReference>
<evidence type="ECO:0000313" key="4">
    <source>
        <dbReference type="Proteomes" id="UP001500738"/>
    </source>
</evidence>
<sequence length="703" mass="76622">MGGLRAAQPAELMATTTIDAAAPQAPPTTISLRKRIRRLVMQLGPSRMAATILFLIVATLFARFSWDMPLVGDAERALYDARAMVMAPHVAQDQRIVMVTYDDETLFNTGIRSPLDRTYLANALANLDQMGPKAIGIDIVFDSPRPDDPLLKAQLRAMKTPTWLAYAEQASNPNTIFYEQQKYLEAYLAEVTTARTKPTSVLFRTDSDGVIRNWPDRPKNLPPLMANALAPVDPAHANYQGNIRFLVPARVTKGAEEPVFSKIPIDAFAAPMDAETRAAFSEMIRGRYVLIGGNIIDNDQFNTPLSRFTDPITGQHETMIGLEVHAHMLAQQLDRDWPRPLPGPSLWALAVLVVLAGGLTSLIDLRARWVALAFLGQMAFFVAFPFWLQGHGVDTTTLPAFGWAMGWLLGYAAVGTAARTIGSRQRAFAQSALGKYLPADVAAQIMRDPDQLSLHGERRNIYCVFTDLEGFTKLSHAVTPETVARLLNEYLDRLSDVVLDHGGTIDKFVGDAIVAFWGAPISRPDDGPQAAKAAIAMHAVGEQFRKDLASEDVPPIGMTRVGLHVGDAIVGNFGGEDRIQYTALGDSMNTASRLESANKSLKTRVLISSEAAAGAARDDLVPMGRVTLRGRAQPVDVLTPRPDLSAEQRARIAALVEAHAAGNKKAYVTCATALADEFGQDPAIMFLIERLNETQKGESYVLS</sequence>
<feature type="transmembrane region" description="Helical" evidence="1">
    <location>
        <begin position="370"/>
        <end position="388"/>
    </location>
</feature>
<dbReference type="SMART" id="SM01080">
    <property type="entry name" value="CHASE2"/>
    <property type="match status" value="1"/>
</dbReference>
<dbReference type="InterPro" id="IPR050697">
    <property type="entry name" value="Adenylyl/Guanylyl_Cyclase_3/4"/>
</dbReference>
<dbReference type="PANTHER" id="PTHR43081">
    <property type="entry name" value="ADENYLATE CYCLASE, TERMINAL-DIFFERENTIATION SPECIFIC-RELATED"/>
    <property type="match status" value="1"/>
</dbReference>
<comment type="caution">
    <text evidence="3">The sequence shown here is derived from an EMBL/GenBank/DDBJ whole genome shotgun (WGS) entry which is preliminary data.</text>
</comment>
<evidence type="ECO:0000313" key="3">
    <source>
        <dbReference type="EMBL" id="GAA0864430.1"/>
    </source>
</evidence>
<dbReference type="PANTHER" id="PTHR43081:SF1">
    <property type="entry name" value="ADENYLATE CYCLASE, TERMINAL-DIFFERENTIATION SPECIFIC"/>
    <property type="match status" value="1"/>
</dbReference>
<keyword evidence="1" id="KW-0812">Transmembrane</keyword>
<dbReference type="InterPro" id="IPR029787">
    <property type="entry name" value="Nucleotide_cyclase"/>
</dbReference>
<protein>
    <recommendedName>
        <fullName evidence="2">Guanylate cyclase domain-containing protein</fullName>
    </recommendedName>
</protein>
<accession>A0ABP3XLD9</accession>
<dbReference type="Pfam" id="PF05226">
    <property type="entry name" value="CHASE2"/>
    <property type="match status" value="1"/>
</dbReference>
<dbReference type="Pfam" id="PF00211">
    <property type="entry name" value="Guanylate_cyc"/>
    <property type="match status" value="1"/>
</dbReference>
<feature type="domain" description="Guanylate cyclase" evidence="2">
    <location>
        <begin position="462"/>
        <end position="595"/>
    </location>
</feature>
<proteinExistence type="predicted"/>
<keyword evidence="4" id="KW-1185">Reference proteome</keyword>
<feature type="transmembrane region" description="Helical" evidence="1">
    <location>
        <begin position="400"/>
        <end position="418"/>
    </location>
</feature>
<dbReference type="PROSITE" id="PS50125">
    <property type="entry name" value="GUANYLATE_CYCLASE_2"/>
    <property type="match status" value="1"/>
</dbReference>
<dbReference type="InterPro" id="IPR007890">
    <property type="entry name" value="CHASE2"/>
</dbReference>
<organism evidence="3 4">
    <name type="scientific">Sphingopyxis soli</name>
    <dbReference type="NCBI Taxonomy" id="592051"/>
    <lineage>
        <taxon>Bacteria</taxon>
        <taxon>Pseudomonadati</taxon>
        <taxon>Pseudomonadota</taxon>
        <taxon>Alphaproteobacteria</taxon>
        <taxon>Sphingomonadales</taxon>
        <taxon>Sphingomonadaceae</taxon>
        <taxon>Sphingopyxis</taxon>
    </lineage>
</organism>
<keyword evidence="1" id="KW-1133">Transmembrane helix</keyword>
<feature type="transmembrane region" description="Helical" evidence="1">
    <location>
        <begin position="345"/>
        <end position="363"/>
    </location>
</feature>
<name>A0ABP3XLD9_9SPHN</name>
<dbReference type="Proteomes" id="UP001500738">
    <property type="component" value="Unassembled WGS sequence"/>
</dbReference>
<dbReference type="EMBL" id="BAAAFE010000007">
    <property type="protein sequence ID" value="GAA0864430.1"/>
    <property type="molecule type" value="Genomic_DNA"/>
</dbReference>